<organism evidence="1 2">
    <name type="scientific">Aeromonas phage LAh_6</name>
    <dbReference type="NCBI Taxonomy" id="2591030"/>
    <lineage>
        <taxon>Viruses</taxon>
        <taxon>Duplodnaviria</taxon>
        <taxon>Heunggongvirae</taxon>
        <taxon>Uroviricota</taxon>
        <taxon>Caudoviricetes</taxon>
        <taxon>Grimontviridae</taxon>
        <taxon>Lahexavirus</taxon>
        <taxon>Lahexavirus LAh6</taxon>
    </lineage>
</organism>
<accession>A0A513ZZR7</accession>
<keyword evidence="2" id="KW-1185">Reference proteome</keyword>
<sequence>MTAITLQSQMTAAEVKARIVEVGEHEKISKAMIAQVALECLAHAVQHGDITLTTDLIQNVTAGNRTAIVLLFKETTAFSYNQREKAFGKKDKADAETLAEKEKALQTFLTKYQGNIWAWYEKTKEDKIVSAKFNEKALIKQLGAYLAEKGLAAFDDNFQTILARAQGAAVQEHHKATLINARVAELMETLNLDKDVATMQAEKDYDAGRLTATAANDQPAAEQVAA</sequence>
<protein>
    <submittedName>
        <fullName evidence="1">Uncharacterized protein</fullName>
    </submittedName>
</protein>
<gene>
    <name evidence="1" type="ORF">LAh6_163</name>
</gene>
<evidence type="ECO:0000313" key="2">
    <source>
        <dbReference type="Proteomes" id="UP000319466"/>
    </source>
</evidence>
<dbReference type="EMBL" id="MK838112">
    <property type="protein sequence ID" value="QDH46518.1"/>
    <property type="molecule type" value="Genomic_DNA"/>
</dbReference>
<name>A0A513ZZR7_9CAUD</name>
<evidence type="ECO:0000313" key="1">
    <source>
        <dbReference type="EMBL" id="QDH46518.1"/>
    </source>
</evidence>
<proteinExistence type="predicted"/>
<reference evidence="1 2" key="1">
    <citation type="submission" date="2019-04" db="EMBL/GenBank/DDBJ databases">
        <title>Novel bacteriophages capable of disrupting biofilms from clinical strains of Aeromonas hydrophila with intrinsic antibiotic resistance.</title>
        <authorList>
            <person name="Kabwe M."/>
            <person name="Brown T.L."/>
            <person name="Speirs L."/>
            <person name="Ku H."/>
            <person name="Leach M."/>
            <person name="Chan H.T."/>
            <person name="Petrovski S."/>
            <person name="Lock P."/>
            <person name="Tucci J."/>
        </authorList>
    </citation>
    <scope>NUCLEOTIDE SEQUENCE [LARGE SCALE GENOMIC DNA]</scope>
</reference>
<dbReference type="Proteomes" id="UP000319466">
    <property type="component" value="Segment"/>
</dbReference>